<keyword evidence="2" id="KW-0964">Secreted</keyword>
<evidence type="ECO:0000256" key="1">
    <source>
        <dbReference type="ARBA" id="ARBA00004613"/>
    </source>
</evidence>
<keyword evidence="7" id="KW-0812">Transmembrane</keyword>
<dbReference type="InterPro" id="IPR002902">
    <property type="entry name" value="GNK2"/>
</dbReference>
<evidence type="ECO:0000313" key="10">
    <source>
        <dbReference type="Proteomes" id="UP000323000"/>
    </source>
</evidence>
<dbReference type="EMBL" id="VAHF01000013">
    <property type="protein sequence ID" value="TXG47201.1"/>
    <property type="molecule type" value="Genomic_DNA"/>
</dbReference>
<dbReference type="AlphaFoldDB" id="A0A5C7GQW6"/>
<dbReference type="OrthoDB" id="4062651at2759"/>
<dbReference type="GO" id="GO:0005576">
    <property type="term" value="C:extracellular region"/>
    <property type="evidence" value="ECO:0007669"/>
    <property type="project" value="UniProtKB-SubCell"/>
</dbReference>
<dbReference type="PROSITE" id="PS51473">
    <property type="entry name" value="GNK2"/>
    <property type="match status" value="2"/>
</dbReference>
<dbReference type="InterPro" id="IPR050581">
    <property type="entry name" value="CRR_secretory_protein"/>
</dbReference>
<evidence type="ECO:0000256" key="6">
    <source>
        <dbReference type="SAM" id="MobiDB-lite"/>
    </source>
</evidence>
<organism evidence="9 10">
    <name type="scientific">Acer yangbiense</name>
    <dbReference type="NCBI Taxonomy" id="1000413"/>
    <lineage>
        <taxon>Eukaryota</taxon>
        <taxon>Viridiplantae</taxon>
        <taxon>Streptophyta</taxon>
        <taxon>Embryophyta</taxon>
        <taxon>Tracheophyta</taxon>
        <taxon>Spermatophyta</taxon>
        <taxon>Magnoliopsida</taxon>
        <taxon>eudicotyledons</taxon>
        <taxon>Gunneridae</taxon>
        <taxon>Pentapetalae</taxon>
        <taxon>rosids</taxon>
        <taxon>malvids</taxon>
        <taxon>Sapindales</taxon>
        <taxon>Sapindaceae</taxon>
        <taxon>Hippocastanoideae</taxon>
        <taxon>Acereae</taxon>
        <taxon>Acer</taxon>
    </lineage>
</organism>
<evidence type="ECO:0000256" key="4">
    <source>
        <dbReference type="ARBA" id="ARBA00022737"/>
    </source>
</evidence>
<protein>
    <recommendedName>
        <fullName evidence="8">Gnk2-homologous domain-containing protein</fullName>
    </recommendedName>
</protein>
<dbReference type="Pfam" id="PF01657">
    <property type="entry name" value="Stress-antifung"/>
    <property type="match status" value="2"/>
</dbReference>
<keyword evidence="3" id="KW-0732">Signal</keyword>
<feature type="region of interest" description="Disordered" evidence="6">
    <location>
        <begin position="277"/>
        <end position="311"/>
    </location>
</feature>
<keyword evidence="7" id="KW-0472">Membrane</keyword>
<feature type="transmembrane region" description="Helical" evidence="7">
    <location>
        <begin position="337"/>
        <end position="355"/>
    </location>
</feature>
<sequence>MMSSITCQTYNYHFCSNPPNDTDATNNYISELDSVLDSLPSKASVNSFYNESSNGVYILFLCRGDVSAATCQTCVKNASQVIRERCSTNESAIIWYDECMLRYSSKDFFGVAQTLPGYLMWNLENTTTPDEPNYGALGLIYTLIDYATKTDMMFGTDDKVLAKGIRPGYALVQCTRDIDNISCRSCLSTITKEMVDCCQAKVGWRMLSPSCYLRYEKELFYEQTPAPSSAPDVYAYAPMPTPTPTPTPTPKVGAIAAALLGFWYYSSSCQNKRQEVQTTQDGFGKDSGREASLEELDGSSSNPTALNKLGFGKDSGREASLEELDDSSSNPTALNRLGFLTLTALKIIGLLYFFLNRAAVMTHLSSGRKREKNQ</sequence>
<feature type="domain" description="Gnk2-homologous" evidence="8">
    <location>
        <begin position="9"/>
        <end position="108"/>
    </location>
</feature>
<gene>
    <name evidence="9" type="ORF">EZV62_026495</name>
</gene>
<dbReference type="PANTHER" id="PTHR32411:SF43">
    <property type="entry name" value="CYSTEINE-RICH REPEAT SECRETORY PROTEIN 38"/>
    <property type="match status" value="1"/>
</dbReference>
<evidence type="ECO:0000256" key="5">
    <source>
        <dbReference type="ARBA" id="ARBA00038515"/>
    </source>
</evidence>
<dbReference type="Gene3D" id="3.30.430.20">
    <property type="entry name" value="Gnk2 domain, C-X8-C-X2-C motif"/>
    <property type="match status" value="2"/>
</dbReference>
<proteinExistence type="inferred from homology"/>
<name>A0A5C7GQW6_9ROSI</name>
<feature type="domain" description="Gnk2-homologous" evidence="8">
    <location>
        <begin position="114"/>
        <end position="220"/>
    </location>
</feature>
<dbReference type="PANTHER" id="PTHR32411">
    <property type="entry name" value="CYSTEINE-RICH REPEAT SECRETORY PROTEIN 38-RELATED"/>
    <property type="match status" value="1"/>
</dbReference>
<accession>A0A5C7GQW6</accession>
<evidence type="ECO:0000259" key="8">
    <source>
        <dbReference type="PROSITE" id="PS51473"/>
    </source>
</evidence>
<keyword evidence="4" id="KW-0677">Repeat</keyword>
<evidence type="ECO:0000256" key="2">
    <source>
        <dbReference type="ARBA" id="ARBA00022525"/>
    </source>
</evidence>
<feature type="compositionally biased region" description="Basic and acidic residues" evidence="6">
    <location>
        <begin position="283"/>
        <end position="292"/>
    </location>
</feature>
<dbReference type="InterPro" id="IPR038408">
    <property type="entry name" value="GNK2_sf"/>
</dbReference>
<evidence type="ECO:0000256" key="3">
    <source>
        <dbReference type="ARBA" id="ARBA00022729"/>
    </source>
</evidence>
<dbReference type="Proteomes" id="UP000323000">
    <property type="component" value="Chromosome 13"/>
</dbReference>
<dbReference type="CDD" id="cd23509">
    <property type="entry name" value="Gnk2-like"/>
    <property type="match status" value="2"/>
</dbReference>
<comment type="caution">
    <text evidence="9">The sequence shown here is derived from an EMBL/GenBank/DDBJ whole genome shotgun (WGS) entry which is preliminary data.</text>
</comment>
<evidence type="ECO:0000313" key="9">
    <source>
        <dbReference type="EMBL" id="TXG47201.1"/>
    </source>
</evidence>
<keyword evidence="7" id="KW-1133">Transmembrane helix</keyword>
<reference evidence="10" key="1">
    <citation type="journal article" date="2019" name="Gigascience">
        <title>De novo genome assembly of the endangered Acer yangbiense, a plant species with extremely small populations endemic to Yunnan Province, China.</title>
        <authorList>
            <person name="Yang J."/>
            <person name="Wariss H.M."/>
            <person name="Tao L."/>
            <person name="Zhang R."/>
            <person name="Yun Q."/>
            <person name="Hollingsworth P."/>
            <person name="Dao Z."/>
            <person name="Luo G."/>
            <person name="Guo H."/>
            <person name="Ma Y."/>
            <person name="Sun W."/>
        </authorList>
    </citation>
    <scope>NUCLEOTIDE SEQUENCE [LARGE SCALE GENOMIC DNA]</scope>
    <source>
        <strain evidence="10">cv. Malutang</strain>
    </source>
</reference>
<keyword evidence="10" id="KW-1185">Reference proteome</keyword>
<comment type="subcellular location">
    <subcellularLocation>
        <location evidence="1">Secreted</location>
    </subcellularLocation>
</comment>
<evidence type="ECO:0000256" key="7">
    <source>
        <dbReference type="SAM" id="Phobius"/>
    </source>
</evidence>
<comment type="similarity">
    <text evidence="5">Belongs to the cysteine-rich repeat secretory protein family.</text>
</comment>